<dbReference type="AlphaFoldDB" id="A0A1G6L8I4"/>
<proteinExistence type="predicted"/>
<dbReference type="Proteomes" id="UP000242662">
    <property type="component" value="Unassembled WGS sequence"/>
</dbReference>
<keyword evidence="2" id="KW-1185">Reference proteome</keyword>
<dbReference type="GO" id="GO:0016740">
    <property type="term" value="F:transferase activity"/>
    <property type="evidence" value="ECO:0007669"/>
    <property type="project" value="UniProtKB-KW"/>
</dbReference>
<evidence type="ECO:0000313" key="2">
    <source>
        <dbReference type="Proteomes" id="UP000242662"/>
    </source>
</evidence>
<sequence length="349" mass="40076">MGGANSKKIRVLHGPTNIVNQMETLAKGLSEKGVFCRTVDTYNSFLAYEKQYTFKGIWPSKDATDDQLEKFVKNNLAHQFDLFHLHFGLTFIPSQKDISILRDEGKPLVMQYYGSDIRSLKAALEINPYARVKRNILPSVFHRKIKACADQIKYCVVADAELEYYVKDYYEEVFRFPIVIDLSQYQETQPKLNSGVPLIVHAPTHAHIKGRDTILKVMEELKEDFKFDFQLIQNCSHNKAKAIYEQADLIIDQLHVGCYGALAIETMALGKPVVCYISDFMREDYPSDLPIINANPDTLLAVMKSLLSNQDALPEIGKRSRKYVERVHDYAENSEKMKQFYERILNSLT</sequence>
<dbReference type="EMBL" id="FMYM01000008">
    <property type="protein sequence ID" value="SDC39095.1"/>
    <property type="molecule type" value="Genomic_DNA"/>
</dbReference>
<accession>A0A1G6L8I4</accession>
<evidence type="ECO:0000313" key="1">
    <source>
        <dbReference type="EMBL" id="SDC39095.1"/>
    </source>
</evidence>
<dbReference type="Gene3D" id="3.40.50.2000">
    <property type="entry name" value="Glycogen Phosphorylase B"/>
    <property type="match status" value="1"/>
</dbReference>
<reference evidence="2" key="1">
    <citation type="submission" date="2016-09" db="EMBL/GenBank/DDBJ databases">
        <authorList>
            <person name="Varghese N."/>
            <person name="Submissions S."/>
        </authorList>
    </citation>
    <scope>NUCLEOTIDE SEQUENCE [LARGE SCALE GENOMIC DNA]</scope>
    <source>
        <strain evidence="2">25nlg</strain>
    </source>
</reference>
<protein>
    <submittedName>
        <fullName evidence="1">Glycosyltransferase involved in cell wall bisynthesis</fullName>
    </submittedName>
</protein>
<gene>
    <name evidence="1" type="ORF">SAMN05421737_10825</name>
</gene>
<organism evidence="1 2">
    <name type="scientific">Shouchella lonarensis</name>
    <dbReference type="NCBI Taxonomy" id="1464122"/>
    <lineage>
        <taxon>Bacteria</taxon>
        <taxon>Bacillati</taxon>
        <taxon>Bacillota</taxon>
        <taxon>Bacilli</taxon>
        <taxon>Bacillales</taxon>
        <taxon>Bacillaceae</taxon>
        <taxon>Shouchella</taxon>
    </lineage>
</organism>
<dbReference type="SUPFAM" id="SSF53756">
    <property type="entry name" value="UDP-Glycosyltransferase/glycogen phosphorylase"/>
    <property type="match status" value="1"/>
</dbReference>
<name>A0A1G6L8I4_9BACI</name>
<keyword evidence="1" id="KW-0808">Transferase</keyword>
<dbReference type="STRING" id="1464122.SAMN05421737_10825"/>